<keyword evidence="1" id="KW-1133">Transmembrane helix</keyword>
<dbReference type="EMBL" id="JAASQJ010000003">
    <property type="protein sequence ID" value="NIJ53915.1"/>
    <property type="molecule type" value="Genomic_DNA"/>
</dbReference>
<proteinExistence type="predicted"/>
<dbReference type="GO" id="GO:0008233">
    <property type="term" value="F:peptidase activity"/>
    <property type="evidence" value="ECO:0007669"/>
    <property type="project" value="UniProtKB-KW"/>
</dbReference>
<keyword evidence="1" id="KW-0472">Membrane</keyword>
<dbReference type="GO" id="GO:0006508">
    <property type="term" value="P:proteolysis"/>
    <property type="evidence" value="ECO:0007669"/>
    <property type="project" value="UniProtKB-KW"/>
</dbReference>
<protein>
    <submittedName>
        <fullName evidence="2">Membrane-bound ClpP family serine protease</fullName>
    </submittedName>
</protein>
<keyword evidence="2" id="KW-0645">Protease</keyword>
<dbReference type="InterPro" id="IPR021448">
    <property type="entry name" value="DUF3098"/>
</dbReference>
<keyword evidence="3" id="KW-1185">Reference proteome</keyword>
<gene>
    <name evidence="2" type="ORF">FHS68_003097</name>
</gene>
<feature type="transmembrane region" description="Helical" evidence="1">
    <location>
        <begin position="40"/>
        <end position="65"/>
    </location>
</feature>
<comment type="caution">
    <text evidence="2">The sequence shown here is derived from an EMBL/GenBank/DDBJ whole genome shotgun (WGS) entry which is preliminary data.</text>
</comment>
<name>A0ABX0UQQ6_9BACT</name>
<reference evidence="2 3" key="1">
    <citation type="submission" date="2020-03" db="EMBL/GenBank/DDBJ databases">
        <title>Genomic Encyclopedia of Type Strains, Phase IV (KMG-IV): sequencing the most valuable type-strain genomes for metagenomic binning, comparative biology and taxonomic classification.</title>
        <authorList>
            <person name="Goeker M."/>
        </authorList>
    </citation>
    <scope>NUCLEOTIDE SEQUENCE [LARGE SCALE GENOMIC DNA]</scope>
    <source>
        <strain evidence="2 3">DSM 102865</strain>
    </source>
</reference>
<keyword evidence="1" id="KW-0812">Transmembrane</keyword>
<dbReference type="Proteomes" id="UP001179181">
    <property type="component" value="Unassembled WGS sequence"/>
</dbReference>
<evidence type="ECO:0000313" key="3">
    <source>
        <dbReference type="Proteomes" id="UP001179181"/>
    </source>
</evidence>
<dbReference type="RefSeq" id="WP_167271522.1">
    <property type="nucleotide sequence ID" value="NZ_JAASQJ010000003.1"/>
</dbReference>
<accession>A0ABX0UQQ6</accession>
<dbReference type="Pfam" id="PF11297">
    <property type="entry name" value="DUF3098"/>
    <property type="match status" value="1"/>
</dbReference>
<feature type="transmembrane region" description="Helical" evidence="1">
    <location>
        <begin position="12"/>
        <end position="34"/>
    </location>
</feature>
<sequence length="71" mass="7758">MNSKKEELPFSSANYTMMLIGIALILAGFLIMTLDTTEFGFGFLGLTLGPVVTVLGFIVEFWAILRKPANS</sequence>
<organism evidence="2 3">
    <name type="scientific">Dyadobacter arcticus</name>
    <dbReference type="NCBI Taxonomy" id="1078754"/>
    <lineage>
        <taxon>Bacteria</taxon>
        <taxon>Pseudomonadati</taxon>
        <taxon>Bacteroidota</taxon>
        <taxon>Cytophagia</taxon>
        <taxon>Cytophagales</taxon>
        <taxon>Spirosomataceae</taxon>
        <taxon>Dyadobacter</taxon>
    </lineage>
</organism>
<keyword evidence="2" id="KW-0378">Hydrolase</keyword>
<evidence type="ECO:0000313" key="2">
    <source>
        <dbReference type="EMBL" id="NIJ53915.1"/>
    </source>
</evidence>
<evidence type="ECO:0000256" key="1">
    <source>
        <dbReference type="SAM" id="Phobius"/>
    </source>
</evidence>